<dbReference type="InterPro" id="IPR039425">
    <property type="entry name" value="RNA_pol_sigma-70-like"/>
</dbReference>
<evidence type="ECO:0000256" key="5">
    <source>
        <dbReference type="ARBA" id="ARBA00023163"/>
    </source>
</evidence>
<proteinExistence type="inferred from homology"/>
<evidence type="ECO:0000259" key="7">
    <source>
        <dbReference type="Pfam" id="PF08281"/>
    </source>
</evidence>
<name>A0ABQ4D0H8_9ACTN</name>
<keyword evidence="4" id="KW-0238">DNA-binding</keyword>
<evidence type="ECO:0000256" key="1">
    <source>
        <dbReference type="ARBA" id="ARBA00010641"/>
    </source>
</evidence>
<comment type="caution">
    <text evidence="8">The sequence shown here is derived from an EMBL/GenBank/DDBJ whole genome shotgun (WGS) entry which is preliminary data.</text>
</comment>
<keyword evidence="9" id="KW-1185">Reference proteome</keyword>
<dbReference type="InterPro" id="IPR013324">
    <property type="entry name" value="RNA_pol_sigma_r3/r4-like"/>
</dbReference>
<evidence type="ECO:0000256" key="3">
    <source>
        <dbReference type="ARBA" id="ARBA00023082"/>
    </source>
</evidence>
<dbReference type="Pfam" id="PF04542">
    <property type="entry name" value="Sigma70_r2"/>
    <property type="match status" value="1"/>
</dbReference>
<dbReference type="SUPFAM" id="SSF88946">
    <property type="entry name" value="Sigma2 domain of RNA polymerase sigma factors"/>
    <property type="match status" value="1"/>
</dbReference>
<dbReference type="PANTHER" id="PTHR43133">
    <property type="entry name" value="RNA POLYMERASE ECF-TYPE SIGMA FACTO"/>
    <property type="match status" value="1"/>
</dbReference>
<dbReference type="PANTHER" id="PTHR43133:SF8">
    <property type="entry name" value="RNA POLYMERASE SIGMA FACTOR HI_1459-RELATED"/>
    <property type="match status" value="1"/>
</dbReference>
<dbReference type="InterPro" id="IPR013249">
    <property type="entry name" value="RNA_pol_sigma70_r4_t2"/>
</dbReference>
<evidence type="ECO:0008006" key="10">
    <source>
        <dbReference type="Google" id="ProtNLM"/>
    </source>
</evidence>
<evidence type="ECO:0000259" key="6">
    <source>
        <dbReference type="Pfam" id="PF04542"/>
    </source>
</evidence>
<dbReference type="Proteomes" id="UP000604117">
    <property type="component" value="Unassembled WGS sequence"/>
</dbReference>
<evidence type="ECO:0000256" key="2">
    <source>
        <dbReference type="ARBA" id="ARBA00023015"/>
    </source>
</evidence>
<dbReference type="InterPro" id="IPR036388">
    <property type="entry name" value="WH-like_DNA-bd_sf"/>
</dbReference>
<keyword evidence="3" id="KW-0731">Sigma factor</keyword>
<sequence>MSEGCNRSSRLCACKSVTLVSVPAVRGDFEAIYAEHFAPMVRLAYVTTGSVPAAEDVVQEVFIALLARADVREPGAWLRKAVISRCTSWLRRRRLERRHAVQGPLAQTVPIGPEGVAVRDGLAKLRPRHRAAIFLRYYLDLSEAEIAEALAVGRARSSPSCTARTPR</sequence>
<protein>
    <recommendedName>
        <fullName evidence="10">Sigma-70 family RNA polymerase sigma factor</fullName>
    </recommendedName>
</protein>
<evidence type="ECO:0000313" key="9">
    <source>
        <dbReference type="Proteomes" id="UP000604117"/>
    </source>
</evidence>
<accession>A0ABQ4D0H8</accession>
<dbReference type="EMBL" id="BONE01000077">
    <property type="protein sequence ID" value="GIF77036.1"/>
    <property type="molecule type" value="Genomic_DNA"/>
</dbReference>
<reference evidence="8 9" key="1">
    <citation type="submission" date="2021-01" db="EMBL/GenBank/DDBJ databases">
        <title>Whole genome shotgun sequence of Asanoa siamensis NBRC 107932.</title>
        <authorList>
            <person name="Komaki H."/>
            <person name="Tamura T."/>
        </authorList>
    </citation>
    <scope>NUCLEOTIDE SEQUENCE [LARGE SCALE GENOMIC DNA]</scope>
    <source>
        <strain evidence="8 9">NBRC 107932</strain>
    </source>
</reference>
<evidence type="ECO:0000256" key="4">
    <source>
        <dbReference type="ARBA" id="ARBA00023125"/>
    </source>
</evidence>
<dbReference type="Gene3D" id="1.10.10.10">
    <property type="entry name" value="Winged helix-like DNA-binding domain superfamily/Winged helix DNA-binding domain"/>
    <property type="match status" value="1"/>
</dbReference>
<gene>
    <name evidence="8" type="ORF">Asi02nite_65540</name>
</gene>
<keyword evidence="5" id="KW-0804">Transcription</keyword>
<dbReference type="Gene3D" id="1.10.1740.10">
    <property type="match status" value="1"/>
</dbReference>
<dbReference type="SUPFAM" id="SSF88659">
    <property type="entry name" value="Sigma3 and sigma4 domains of RNA polymerase sigma factors"/>
    <property type="match status" value="1"/>
</dbReference>
<dbReference type="Pfam" id="PF08281">
    <property type="entry name" value="Sigma70_r4_2"/>
    <property type="match status" value="1"/>
</dbReference>
<keyword evidence="2" id="KW-0805">Transcription regulation</keyword>
<comment type="similarity">
    <text evidence="1">Belongs to the sigma-70 factor family. ECF subfamily.</text>
</comment>
<evidence type="ECO:0000313" key="8">
    <source>
        <dbReference type="EMBL" id="GIF77036.1"/>
    </source>
</evidence>
<dbReference type="InterPro" id="IPR007627">
    <property type="entry name" value="RNA_pol_sigma70_r2"/>
</dbReference>
<feature type="domain" description="RNA polymerase sigma factor 70 region 4 type 2" evidence="7">
    <location>
        <begin position="118"/>
        <end position="152"/>
    </location>
</feature>
<dbReference type="InterPro" id="IPR013325">
    <property type="entry name" value="RNA_pol_sigma_r2"/>
</dbReference>
<organism evidence="8 9">
    <name type="scientific">Asanoa siamensis</name>
    <dbReference type="NCBI Taxonomy" id="926357"/>
    <lineage>
        <taxon>Bacteria</taxon>
        <taxon>Bacillati</taxon>
        <taxon>Actinomycetota</taxon>
        <taxon>Actinomycetes</taxon>
        <taxon>Micromonosporales</taxon>
        <taxon>Micromonosporaceae</taxon>
        <taxon>Asanoa</taxon>
    </lineage>
</organism>
<feature type="domain" description="RNA polymerase sigma-70 region 2" evidence="6">
    <location>
        <begin position="33"/>
        <end position="94"/>
    </location>
</feature>